<feature type="compositionally biased region" description="Basic and acidic residues" evidence="1">
    <location>
        <begin position="80"/>
        <end position="93"/>
    </location>
</feature>
<organism evidence="2">
    <name type="scientific">marine sediment metagenome</name>
    <dbReference type="NCBI Taxonomy" id="412755"/>
    <lineage>
        <taxon>unclassified sequences</taxon>
        <taxon>metagenomes</taxon>
        <taxon>ecological metagenomes</taxon>
    </lineage>
</organism>
<reference evidence="2" key="1">
    <citation type="journal article" date="2015" name="Nature">
        <title>Complex archaea that bridge the gap between prokaryotes and eukaryotes.</title>
        <authorList>
            <person name="Spang A."/>
            <person name="Saw J.H."/>
            <person name="Jorgensen S.L."/>
            <person name="Zaremba-Niedzwiedzka K."/>
            <person name="Martijn J."/>
            <person name="Lind A.E."/>
            <person name="van Eijk R."/>
            <person name="Schleper C."/>
            <person name="Guy L."/>
            <person name="Ettema T.J."/>
        </authorList>
    </citation>
    <scope>NUCLEOTIDE SEQUENCE</scope>
</reference>
<evidence type="ECO:0000256" key="1">
    <source>
        <dbReference type="SAM" id="MobiDB-lite"/>
    </source>
</evidence>
<gene>
    <name evidence="2" type="ORF">LCGC14_2694080</name>
</gene>
<dbReference type="EMBL" id="LAZR01047827">
    <property type="protein sequence ID" value="KKK93315.1"/>
    <property type="molecule type" value="Genomic_DNA"/>
</dbReference>
<dbReference type="AlphaFoldDB" id="A0A0F9A564"/>
<dbReference type="Pfam" id="PF02178">
    <property type="entry name" value="AT_hook"/>
    <property type="match status" value="3"/>
</dbReference>
<dbReference type="GO" id="GO:0003677">
    <property type="term" value="F:DNA binding"/>
    <property type="evidence" value="ECO:0007669"/>
    <property type="project" value="InterPro"/>
</dbReference>
<name>A0A0F9A564_9ZZZZ</name>
<feature type="region of interest" description="Disordered" evidence="1">
    <location>
        <begin position="41"/>
        <end position="115"/>
    </location>
</feature>
<accession>A0A0F9A564</accession>
<dbReference type="InterPro" id="IPR017956">
    <property type="entry name" value="AT_hook_DNA-bd_motif"/>
</dbReference>
<protein>
    <submittedName>
        <fullName evidence="2">Uncharacterized protein</fullName>
    </submittedName>
</protein>
<sequence>MSKLEEALQEKISILEDEKEEYADAIERIEVKLETYRELLAEETGEAAPKKRGRPKTPKKRGRPKKKDAKAPAKKRGRPRKENSEDEKNKQLYEEAVNSLPDGSTGTTAEQHERA</sequence>
<evidence type="ECO:0000313" key="2">
    <source>
        <dbReference type="EMBL" id="KKK93315.1"/>
    </source>
</evidence>
<feature type="non-terminal residue" evidence="2">
    <location>
        <position position="115"/>
    </location>
</feature>
<feature type="compositionally biased region" description="Basic residues" evidence="1">
    <location>
        <begin position="50"/>
        <end position="79"/>
    </location>
</feature>
<dbReference type="SMART" id="SM00384">
    <property type="entry name" value="AT_hook"/>
    <property type="match status" value="2"/>
</dbReference>
<proteinExistence type="predicted"/>
<dbReference type="PRINTS" id="PR00929">
    <property type="entry name" value="ATHOOK"/>
</dbReference>
<comment type="caution">
    <text evidence="2">The sequence shown here is derived from an EMBL/GenBank/DDBJ whole genome shotgun (WGS) entry which is preliminary data.</text>
</comment>